<dbReference type="EMBL" id="BRYB01005276">
    <property type="protein sequence ID" value="GMI22478.1"/>
    <property type="molecule type" value="Genomic_DNA"/>
</dbReference>
<proteinExistence type="predicted"/>
<dbReference type="PANTHER" id="PTHR47200">
    <property type="entry name" value="THYLAKOID LUMENAL 15 KDA PROTEIN 1, CHLOROPLASTIC"/>
    <property type="match status" value="1"/>
</dbReference>
<evidence type="ECO:0000256" key="1">
    <source>
        <dbReference type="SAM" id="SignalP"/>
    </source>
</evidence>
<evidence type="ECO:0000313" key="3">
    <source>
        <dbReference type="Proteomes" id="UP001165060"/>
    </source>
</evidence>
<dbReference type="SUPFAM" id="SSF141571">
    <property type="entry name" value="Pentapeptide repeat-like"/>
    <property type="match status" value="1"/>
</dbReference>
<organism evidence="2 3">
    <name type="scientific">Tetraparma gracilis</name>
    <dbReference type="NCBI Taxonomy" id="2962635"/>
    <lineage>
        <taxon>Eukaryota</taxon>
        <taxon>Sar</taxon>
        <taxon>Stramenopiles</taxon>
        <taxon>Ochrophyta</taxon>
        <taxon>Bolidophyceae</taxon>
        <taxon>Parmales</taxon>
        <taxon>Triparmaceae</taxon>
        <taxon>Tetraparma</taxon>
    </lineage>
</organism>
<accession>A0ABQ6MA28</accession>
<dbReference type="Proteomes" id="UP001165060">
    <property type="component" value="Unassembled WGS sequence"/>
</dbReference>
<reference evidence="2 3" key="1">
    <citation type="journal article" date="2023" name="Commun. Biol.">
        <title>Genome analysis of Parmales, the sister group of diatoms, reveals the evolutionary specialization of diatoms from phago-mixotrophs to photoautotrophs.</title>
        <authorList>
            <person name="Ban H."/>
            <person name="Sato S."/>
            <person name="Yoshikawa S."/>
            <person name="Yamada K."/>
            <person name="Nakamura Y."/>
            <person name="Ichinomiya M."/>
            <person name="Sato N."/>
            <person name="Blanc-Mathieu R."/>
            <person name="Endo H."/>
            <person name="Kuwata A."/>
            <person name="Ogata H."/>
        </authorList>
    </citation>
    <scope>NUCLEOTIDE SEQUENCE [LARGE SCALE GENOMIC DNA]</scope>
</reference>
<comment type="caution">
    <text evidence="2">The sequence shown here is derived from an EMBL/GenBank/DDBJ whole genome shotgun (WGS) entry which is preliminary data.</text>
</comment>
<gene>
    <name evidence="2" type="ORF">TeGR_g11180</name>
</gene>
<protein>
    <recommendedName>
        <fullName evidence="4">Pentapeptide repeat-containing protein</fullName>
    </recommendedName>
</protein>
<evidence type="ECO:0000313" key="2">
    <source>
        <dbReference type="EMBL" id="GMI22478.1"/>
    </source>
</evidence>
<name>A0ABQ6MA28_9STRA</name>
<feature type="chain" id="PRO_5046771040" description="Pentapeptide repeat-containing protein" evidence="1">
    <location>
        <begin position="21"/>
        <end position="200"/>
    </location>
</feature>
<dbReference type="InterPro" id="IPR001646">
    <property type="entry name" value="5peptide_repeat"/>
</dbReference>
<sequence length="200" mass="20919">MLDPILTVLLLLALCLPAAPLSFLTPHSGPPKPPPSPLGPLLSLSLSLSLLLPPPAQAISGGASDYAMMNVNGDTTTFSGGNFKGKDFSQIIAKGASFAGSNLQGCRFFKAFLVATDFTGADLRGASMEDTSMEDAILTQADARGAYFSRTLEDVKSIEGADFADAQLPPKLLPILCERADINVKNKVTGETTAESLMCP</sequence>
<keyword evidence="1" id="KW-0732">Signal</keyword>
<dbReference type="Pfam" id="PF00805">
    <property type="entry name" value="Pentapeptide"/>
    <property type="match status" value="2"/>
</dbReference>
<keyword evidence="3" id="KW-1185">Reference proteome</keyword>
<dbReference type="PANTHER" id="PTHR47200:SF2">
    <property type="entry name" value="THYLAKOID LUMENAL 15 KDA PROTEIN 1, CHLOROPLASTIC"/>
    <property type="match status" value="1"/>
</dbReference>
<feature type="signal peptide" evidence="1">
    <location>
        <begin position="1"/>
        <end position="20"/>
    </location>
</feature>
<evidence type="ECO:0008006" key="4">
    <source>
        <dbReference type="Google" id="ProtNLM"/>
    </source>
</evidence>
<dbReference type="Gene3D" id="2.160.20.80">
    <property type="entry name" value="E3 ubiquitin-protein ligase SopA"/>
    <property type="match status" value="1"/>
</dbReference>
<dbReference type="InterPro" id="IPR044213">
    <property type="entry name" value="At2g44920-like"/>
</dbReference>